<dbReference type="InterPro" id="IPR005662">
    <property type="entry name" value="GTPase_Era-like"/>
</dbReference>
<dbReference type="STRING" id="1678840.ATC1_1119"/>
<feature type="region of interest" description="G2" evidence="7">
    <location>
        <begin position="41"/>
        <end position="45"/>
    </location>
</feature>
<evidence type="ECO:0000256" key="6">
    <source>
        <dbReference type="HAMAP-Rule" id="MF_00367"/>
    </source>
</evidence>
<evidence type="ECO:0000256" key="3">
    <source>
        <dbReference type="ARBA" id="ARBA00022741"/>
    </source>
</evidence>
<keyword evidence="6" id="KW-0699">rRNA-binding</keyword>
<dbReference type="InterPro" id="IPR005225">
    <property type="entry name" value="Small_GTP-bd"/>
</dbReference>
<dbReference type="PROSITE" id="PS51713">
    <property type="entry name" value="G_ERA"/>
    <property type="match status" value="1"/>
</dbReference>
<dbReference type="InterPro" id="IPR009019">
    <property type="entry name" value="KH_sf_prok-type"/>
</dbReference>
<dbReference type="GO" id="GO:0043024">
    <property type="term" value="F:ribosomal small subunit binding"/>
    <property type="evidence" value="ECO:0007669"/>
    <property type="project" value="TreeGrafter"/>
</dbReference>
<evidence type="ECO:0000256" key="1">
    <source>
        <dbReference type="ARBA" id="ARBA00007921"/>
    </source>
</evidence>
<dbReference type="CDD" id="cd22534">
    <property type="entry name" value="KH-II_Era"/>
    <property type="match status" value="1"/>
</dbReference>
<dbReference type="InterPro" id="IPR015946">
    <property type="entry name" value="KH_dom-like_a/b"/>
</dbReference>
<keyword evidence="6" id="KW-0963">Cytoplasm</keyword>
<keyword evidence="6" id="KW-0690">Ribosome biogenesis</keyword>
<dbReference type="Proteomes" id="UP000053370">
    <property type="component" value="Unassembled WGS sequence"/>
</dbReference>
<keyword evidence="3 6" id="KW-0547">Nucleotide-binding</keyword>
<dbReference type="CDD" id="cd04163">
    <property type="entry name" value="Era"/>
    <property type="match status" value="1"/>
</dbReference>
<dbReference type="InterPro" id="IPR006073">
    <property type="entry name" value="GTP-bd"/>
</dbReference>
<keyword evidence="6" id="KW-0472">Membrane</keyword>
<dbReference type="GO" id="GO:0070181">
    <property type="term" value="F:small ribosomal subunit rRNA binding"/>
    <property type="evidence" value="ECO:0007669"/>
    <property type="project" value="UniProtKB-UniRule"/>
</dbReference>
<proteinExistence type="inferred from homology"/>
<sequence length="302" mass="34433">MDEKEFHSGFVSIIGRPNVGKSTLINYLLGQKIAAVSPRPQTTRRLQLGIITTEAYQLIFVDTPGIHKPLSKLGEVMNDSALGTLQDVDCIAWMVDGTMLPTEEDRMIAKQLAKIRNQDQILLLINKCDQISAEKALSVKEKYQELLSIRETFFISSKNGEGCDEMLQSIIRRLPEGPAFYDSDQITDLYEREIASDLIRESLLKNLDDEIPHAIAVRIDDYKDRSEINSYILATLLLEREAHKGIVIGKNGEMIKKIGLDARREIEKMTDRKIYLELRVKVEKNWQNNPQILKILGYSKNE</sequence>
<feature type="domain" description="KH type-2" evidence="9">
    <location>
        <begin position="199"/>
        <end position="284"/>
    </location>
</feature>
<keyword evidence="12" id="KW-1185">Reference proteome</keyword>
<keyword evidence="4 6" id="KW-0694">RNA-binding</keyword>
<feature type="region of interest" description="G3" evidence="7">
    <location>
        <begin position="62"/>
        <end position="65"/>
    </location>
</feature>
<dbReference type="PROSITE" id="PS50823">
    <property type="entry name" value="KH_TYPE_2"/>
    <property type="match status" value="1"/>
</dbReference>
<dbReference type="HAMAP" id="MF_00367">
    <property type="entry name" value="GTPase_Era"/>
    <property type="match status" value="1"/>
</dbReference>
<evidence type="ECO:0000313" key="11">
    <source>
        <dbReference type="EMBL" id="GAP39100.1"/>
    </source>
</evidence>
<dbReference type="GO" id="GO:0005829">
    <property type="term" value="C:cytosol"/>
    <property type="evidence" value="ECO:0007669"/>
    <property type="project" value="TreeGrafter"/>
</dbReference>
<dbReference type="InterPro" id="IPR027417">
    <property type="entry name" value="P-loop_NTPase"/>
</dbReference>
<comment type="subcellular location">
    <subcellularLocation>
        <location evidence="6">Cytoplasm</location>
    </subcellularLocation>
    <subcellularLocation>
        <location evidence="6">Cell membrane</location>
        <topology evidence="6">Peripheral membrane protein</topology>
    </subcellularLocation>
</comment>
<evidence type="ECO:0000259" key="9">
    <source>
        <dbReference type="PROSITE" id="PS50823"/>
    </source>
</evidence>
<dbReference type="GO" id="GO:0000028">
    <property type="term" value="P:ribosomal small subunit assembly"/>
    <property type="evidence" value="ECO:0007669"/>
    <property type="project" value="TreeGrafter"/>
</dbReference>
<evidence type="ECO:0000256" key="2">
    <source>
        <dbReference type="ARBA" id="ARBA00020484"/>
    </source>
</evidence>
<dbReference type="NCBIfam" id="TIGR00231">
    <property type="entry name" value="small_GTP"/>
    <property type="match status" value="1"/>
</dbReference>
<feature type="binding site" evidence="6">
    <location>
        <begin position="126"/>
        <end position="129"/>
    </location>
    <ligand>
        <name>GTP</name>
        <dbReference type="ChEBI" id="CHEBI:37565"/>
    </ligand>
</feature>
<feature type="domain" description="Era-type G" evidence="10">
    <location>
        <begin position="7"/>
        <end position="176"/>
    </location>
</feature>
<organism evidence="11">
    <name type="scientific">Flexilinea flocculi</name>
    <dbReference type="NCBI Taxonomy" id="1678840"/>
    <lineage>
        <taxon>Bacteria</taxon>
        <taxon>Bacillati</taxon>
        <taxon>Chloroflexota</taxon>
        <taxon>Anaerolineae</taxon>
        <taxon>Anaerolineales</taxon>
        <taxon>Anaerolineaceae</taxon>
        <taxon>Flexilinea</taxon>
    </lineage>
</organism>
<feature type="binding site" evidence="6">
    <location>
        <begin position="62"/>
        <end position="66"/>
    </location>
    <ligand>
        <name>GTP</name>
        <dbReference type="ChEBI" id="CHEBI:37565"/>
    </ligand>
</feature>
<evidence type="ECO:0000256" key="4">
    <source>
        <dbReference type="ARBA" id="ARBA00022884"/>
    </source>
</evidence>
<dbReference type="NCBIfam" id="NF000908">
    <property type="entry name" value="PRK00089.1"/>
    <property type="match status" value="1"/>
</dbReference>
<dbReference type="Gene3D" id="3.40.50.300">
    <property type="entry name" value="P-loop containing nucleotide triphosphate hydrolases"/>
    <property type="match status" value="1"/>
</dbReference>
<name>A0A0K8PAC6_9CHLR</name>
<keyword evidence="5 6" id="KW-0342">GTP-binding</keyword>
<dbReference type="EMBL" id="DF968179">
    <property type="protein sequence ID" value="GAP39100.1"/>
    <property type="molecule type" value="Genomic_DNA"/>
</dbReference>
<evidence type="ECO:0000256" key="8">
    <source>
        <dbReference type="RuleBase" id="RU003761"/>
    </source>
</evidence>
<dbReference type="AlphaFoldDB" id="A0A0K8PAC6"/>
<dbReference type="Pfam" id="PF07650">
    <property type="entry name" value="KH_2"/>
    <property type="match status" value="1"/>
</dbReference>
<dbReference type="GO" id="GO:0005886">
    <property type="term" value="C:plasma membrane"/>
    <property type="evidence" value="ECO:0007669"/>
    <property type="project" value="UniProtKB-SubCell"/>
</dbReference>
<dbReference type="NCBIfam" id="TIGR00436">
    <property type="entry name" value="era"/>
    <property type="match status" value="1"/>
</dbReference>
<feature type="binding site" evidence="6">
    <location>
        <begin position="15"/>
        <end position="22"/>
    </location>
    <ligand>
        <name>GTP</name>
        <dbReference type="ChEBI" id="CHEBI:37565"/>
    </ligand>
</feature>
<comment type="function">
    <text evidence="6">An essential GTPase that binds both GDP and GTP, with rapid nucleotide exchange. Plays a role in 16S rRNA processing and 30S ribosomal subunit biogenesis and possibly also in cell cycle regulation and energy metabolism.</text>
</comment>
<feature type="region of interest" description="G5" evidence="7">
    <location>
        <begin position="155"/>
        <end position="157"/>
    </location>
</feature>
<dbReference type="PANTHER" id="PTHR42698:SF1">
    <property type="entry name" value="GTPASE ERA, MITOCHONDRIAL"/>
    <property type="match status" value="1"/>
</dbReference>
<dbReference type="Gene3D" id="3.30.300.20">
    <property type="match status" value="1"/>
</dbReference>
<dbReference type="GO" id="GO:0003924">
    <property type="term" value="F:GTPase activity"/>
    <property type="evidence" value="ECO:0007669"/>
    <property type="project" value="UniProtKB-UniRule"/>
</dbReference>
<dbReference type="PRINTS" id="PR00326">
    <property type="entry name" value="GTP1OBG"/>
</dbReference>
<comment type="subunit">
    <text evidence="6">Monomer.</text>
</comment>
<feature type="region of interest" description="G1" evidence="7">
    <location>
        <begin position="15"/>
        <end position="22"/>
    </location>
</feature>
<dbReference type="PANTHER" id="PTHR42698">
    <property type="entry name" value="GTPASE ERA"/>
    <property type="match status" value="1"/>
</dbReference>
<dbReference type="Pfam" id="PF01926">
    <property type="entry name" value="MMR_HSR1"/>
    <property type="match status" value="1"/>
</dbReference>
<keyword evidence="6" id="KW-1003">Cell membrane</keyword>
<evidence type="ECO:0000256" key="7">
    <source>
        <dbReference type="PROSITE-ProRule" id="PRU01050"/>
    </source>
</evidence>
<dbReference type="SUPFAM" id="SSF52540">
    <property type="entry name" value="P-loop containing nucleoside triphosphate hydrolases"/>
    <property type="match status" value="1"/>
</dbReference>
<dbReference type="InterPro" id="IPR004044">
    <property type="entry name" value="KH_dom_type_2"/>
</dbReference>
<protein>
    <recommendedName>
        <fullName evidence="2 6">GTPase Era</fullName>
    </recommendedName>
</protein>
<evidence type="ECO:0000313" key="12">
    <source>
        <dbReference type="Proteomes" id="UP000053370"/>
    </source>
</evidence>
<dbReference type="PATRIC" id="fig|1678840.3.peg.25"/>
<accession>A0A0K8PAC6</accession>
<dbReference type="GO" id="GO:0005525">
    <property type="term" value="F:GTP binding"/>
    <property type="evidence" value="ECO:0007669"/>
    <property type="project" value="UniProtKB-UniRule"/>
</dbReference>
<dbReference type="RefSeq" id="WP_062276758.1">
    <property type="nucleotide sequence ID" value="NZ_DF968179.1"/>
</dbReference>
<comment type="similarity">
    <text evidence="1 6 7 8">Belongs to the TRAFAC class TrmE-Era-EngA-EngB-Septin-like GTPase superfamily. Era GTPase family.</text>
</comment>
<dbReference type="SUPFAM" id="SSF54814">
    <property type="entry name" value="Prokaryotic type KH domain (KH-domain type II)"/>
    <property type="match status" value="1"/>
</dbReference>
<feature type="region of interest" description="G4" evidence="7">
    <location>
        <begin position="126"/>
        <end position="129"/>
    </location>
</feature>
<dbReference type="InterPro" id="IPR030388">
    <property type="entry name" value="G_ERA_dom"/>
</dbReference>
<gene>
    <name evidence="6" type="primary">era</name>
    <name evidence="11" type="ORF">ATC1_1119</name>
</gene>
<reference evidence="11" key="1">
    <citation type="journal article" date="2015" name="Genome Announc.">
        <title>Draft Genome Sequence of Anaerolineae Strain TC1, a Novel Isolate from a Methanogenic Wastewater Treatment System.</title>
        <authorList>
            <person name="Matsuura N."/>
            <person name="Tourlousse D.M."/>
            <person name="Sun L."/>
            <person name="Toyonaga M."/>
            <person name="Kuroda K."/>
            <person name="Ohashi A."/>
            <person name="Cruz R."/>
            <person name="Yamaguchi T."/>
            <person name="Sekiguchi Y."/>
        </authorList>
    </citation>
    <scope>NUCLEOTIDE SEQUENCE [LARGE SCALE GENOMIC DNA]</scope>
    <source>
        <strain evidence="11">TC1</strain>
    </source>
</reference>
<evidence type="ECO:0000259" key="10">
    <source>
        <dbReference type="PROSITE" id="PS51713"/>
    </source>
</evidence>
<evidence type="ECO:0000256" key="5">
    <source>
        <dbReference type="ARBA" id="ARBA00023134"/>
    </source>
</evidence>